<proteinExistence type="inferred from homology"/>
<comment type="similarity">
    <text evidence="2 9">Belongs to the RecN family.</text>
</comment>
<dbReference type="PANTHER" id="PTHR11059:SF0">
    <property type="entry name" value="DNA REPAIR PROTEIN RECN"/>
    <property type="match status" value="1"/>
</dbReference>
<dbReference type="AlphaFoldDB" id="A0A2X0WKS0"/>
<sequence length="555" mass="61110">MLEHLDVSNLALSSASHIDFYKGMACITGETGAGKSLIVDALSLVLGARADSLVIRDGMDKCQVSAIFSIKDNAALKARLTELELVNEDNEDELVLRRVIQRDGKSRAFVNSQSSTISVLKELAAYLVSIHGQHASIKLIDEKNQLKVLDSYAGLEKESADLQAAFNAYNVKRRELTVLATLQKDEAALYKSLRHELEELNRLELGKGDYEELEKTFDSLVHREHLNSAVTLALGALDNDESNIIDILNARLSDLVRVENYAKGTIAPVIENLNNALSYLADAREMLSDIAGSSIAQSSIEIEQKMSKCHELSRRFGVAPSQLYLQREQLQQRIDDFLLLKDKINAKTAEVKALRDIYEKKSQELSDKRHEAAERMSLEVTDKIHTLAMPDGIFKVSIEVDNECKPRAEGRDNVSFIFCANRGQELRAIGDVASGGELSRLALAIEVLSLKQESCQTLIFDEVDTGISGRTASSVGDLLKTLGHKVQVITITHLPQVAAKATSHYLVSKFNSSDGVQSTIDLLDVDGRVDELARMMGGNVVTEDTLKSARSLLES</sequence>
<evidence type="ECO:0000256" key="9">
    <source>
        <dbReference type="PIRNR" id="PIRNR003128"/>
    </source>
</evidence>
<name>A0A2X0WKS0_9GAMM</name>
<evidence type="ECO:0000256" key="6">
    <source>
        <dbReference type="ARBA" id="ARBA00022840"/>
    </source>
</evidence>
<evidence type="ECO:0000256" key="5">
    <source>
        <dbReference type="ARBA" id="ARBA00022763"/>
    </source>
</evidence>
<dbReference type="EMBL" id="UAPV01000001">
    <property type="protein sequence ID" value="SPT71007.1"/>
    <property type="molecule type" value="Genomic_DNA"/>
</dbReference>
<dbReference type="NCBIfam" id="TIGR00634">
    <property type="entry name" value="recN"/>
    <property type="match status" value="1"/>
</dbReference>
<dbReference type="PANTHER" id="PTHR11059">
    <property type="entry name" value="DNA REPAIR PROTEIN RECN"/>
    <property type="match status" value="1"/>
</dbReference>
<keyword evidence="13" id="KW-1185">Reference proteome</keyword>
<dbReference type="InterPro" id="IPR003395">
    <property type="entry name" value="RecF/RecN/SMC_N"/>
</dbReference>
<organism evidence="12 13">
    <name type="scientific">Anaerobiospirillum thomasii</name>
    <dbReference type="NCBI Taxonomy" id="179995"/>
    <lineage>
        <taxon>Bacteria</taxon>
        <taxon>Pseudomonadati</taxon>
        <taxon>Pseudomonadota</taxon>
        <taxon>Gammaproteobacteria</taxon>
        <taxon>Aeromonadales</taxon>
        <taxon>Succinivibrionaceae</taxon>
        <taxon>Anaerobiospirillum</taxon>
    </lineage>
</organism>
<dbReference type="InterPro" id="IPR004604">
    <property type="entry name" value="DNA_recomb/repair_RecN"/>
</dbReference>
<keyword evidence="6" id="KW-0067">ATP-binding</keyword>
<comment type="function">
    <text evidence="1 9">May be involved in recombinational repair of damaged DNA.</text>
</comment>
<accession>A0A2X0WKS0</accession>
<evidence type="ECO:0000313" key="12">
    <source>
        <dbReference type="EMBL" id="SPT71007.1"/>
    </source>
</evidence>
<feature type="coiled-coil region" evidence="10">
    <location>
        <begin position="327"/>
        <end position="375"/>
    </location>
</feature>
<dbReference type="GO" id="GO:0005524">
    <property type="term" value="F:ATP binding"/>
    <property type="evidence" value="ECO:0007669"/>
    <property type="project" value="UniProtKB-KW"/>
</dbReference>
<reference evidence="12 13" key="1">
    <citation type="submission" date="2018-06" db="EMBL/GenBank/DDBJ databases">
        <authorList>
            <consortium name="Pathogen Informatics"/>
            <person name="Doyle S."/>
        </authorList>
    </citation>
    <scope>NUCLEOTIDE SEQUENCE [LARGE SCALE GENOMIC DNA]</scope>
    <source>
        <strain evidence="12 13">NCTC13093</strain>
    </source>
</reference>
<evidence type="ECO:0000256" key="2">
    <source>
        <dbReference type="ARBA" id="ARBA00009441"/>
    </source>
</evidence>
<dbReference type="InterPro" id="IPR027417">
    <property type="entry name" value="P-loop_NTPase"/>
</dbReference>
<evidence type="ECO:0000256" key="4">
    <source>
        <dbReference type="ARBA" id="ARBA00022741"/>
    </source>
</evidence>
<keyword evidence="5 9" id="KW-0227">DNA damage</keyword>
<keyword evidence="10" id="KW-0175">Coiled coil</keyword>
<dbReference type="Proteomes" id="UP000250086">
    <property type="component" value="Unassembled WGS sequence"/>
</dbReference>
<dbReference type="CDD" id="cd03241">
    <property type="entry name" value="ABC_RecN"/>
    <property type="match status" value="2"/>
</dbReference>
<dbReference type="SUPFAM" id="SSF52540">
    <property type="entry name" value="P-loop containing nucleoside triphosphate hydrolases"/>
    <property type="match status" value="1"/>
</dbReference>
<evidence type="ECO:0000259" key="11">
    <source>
        <dbReference type="Pfam" id="PF02463"/>
    </source>
</evidence>
<dbReference type="GO" id="GO:0043590">
    <property type="term" value="C:bacterial nucleoid"/>
    <property type="evidence" value="ECO:0007669"/>
    <property type="project" value="TreeGrafter"/>
</dbReference>
<dbReference type="Gene3D" id="3.40.50.300">
    <property type="entry name" value="P-loop containing nucleotide triphosphate hydrolases"/>
    <property type="match status" value="2"/>
</dbReference>
<keyword evidence="7 9" id="KW-0234">DNA repair</keyword>
<dbReference type="RefSeq" id="WP_113745017.1">
    <property type="nucleotide sequence ID" value="NZ_UAPV01000001.1"/>
</dbReference>
<dbReference type="GO" id="GO:0006310">
    <property type="term" value="P:DNA recombination"/>
    <property type="evidence" value="ECO:0007669"/>
    <property type="project" value="InterPro"/>
</dbReference>
<protein>
    <recommendedName>
        <fullName evidence="3 9">DNA repair protein RecN</fullName>
    </recommendedName>
    <alternativeName>
        <fullName evidence="8 9">Recombination protein N</fullName>
    </alternativeName>
</protein>
<keyword evidence="4" id="KW-0547">Nucleotide-binding</keyword>
<evidence type="ECO:0000256" key="3">
    <source>
        <dbReference type="ARBA" id="ARBA00021315"/>
    </source>
</evidence>
<gene>
    <name evidence="12" type="primary">recN</name>
    <name evidence="12" type="ORF">NCTC13093_02437</name>
</gene>
<evidence type="ECO:0000256" key="10">
    <source>
        <dbReference type="SAM" id="Coils"/>
    </source>
</evidence>
<evidence type="ECO:0000256" key="8">
    <source>
        <dbReference type="ARBA" id="ARBA00033408"/>
    </source>
</evidence>
<dbReference type="GO" id="GO:0009432">
    <property type="term" value="P:SOS response"/>
    <property type="evidence" value="ECO:0007669"/>
    <property type="project" value="TreeGrafter"/>
</dbReference>
<dbReference type="PIRSF" id="PIRSF003128">
    <property type="entry name" value="RecN"/>
    <property type="match status" value="1"/>
</dbReference>
<evidence type="ECO:0000256" key="1">
    <source>
        <dbReference type="ARBA" id="ARBA00003618"/>
    </source>
</evidence>
<dbReference type="NCBIfam" id="NF008121">
    <property type="entry name" value="PRK10869.1"/>
    <property type="match status" value="1"/>
</dbReference>
<dbReference type="Pfam" id="PF02463">
    <property type="entry name" value="SMC_N"/>
    <property type="match status" value="1"/>
</dbReference>
<evidence type="ECO:0000256" key="7">
    <source>
        <dbReference type="ARBA" id="ARBA00023204"/>
    </source>
</evidence>
<feature type="domain" description="RecF/RecN/SMC N-terminal" evidence="11">
    <location>
        <begin position="14"/>
        <end position="509"/>
    </location>
</feature>
<dbReference type="GO" id="GO:0006281">
    <property type="term" value="P:DNA repair"/>
    <property type="evidence" value="ECO:0007669"/>
    <property type="project" value="UniProtKB-KW"/>
</dbReference>
<evidence type="ECO:0000313" key="13">
    <source>
        <dbReference type="Proteomes" id="UP000250086"/>
    </source>
</evidence>